<proteinExistence type="predicted"/>
<organism evidence="1">
    <name type="scientific">marine metagenome</name>
    <dbReference type="NCBI Taxonomy" id="408172"/>
    <lineage>
        <taxon>unclassified sequences</taxon>
        <taxon>metagenomes</taxon>
        <taxon>ecological metagenomes</taxon>
    </lineage>
</organism>
<gene>
    <name evidence="1" type="ORF">METZ01_LOCUS137188</name>
</gene>
<protein>
    <submittedName>
        <fullName evidence="1">Uncharacterized protein</fullName>
    </submittedName>
</protein>
<dbReference type="AlphaFoldDB" id="A0A381Z5C1"/>
<dbReference type="EMBL" id="UINC01019976">
    <property type="protein sequence ID" value="SVA84334.1"/>
    <property type="molecule type" value="Genomic_DNA"/>
</dbReference>
<evidence type="ECO:0000313" key="1">
    <source>
        <dbReference type="EMBL" id="SVA84334.1"/>
    </source>
</evidence>
<name>A0A381Z5C1_9ZZZZ</name>
<accession>A0A381Z5C1</accession>
<reference evidence="1" key="1">
    <citation type="submission" date="2018-05" db="EMBL/GenBank/DDBJ databases">
        <authorList>
            <person name="Lanie J.A."/>
            <person name="Ng W.-L."/>
            <person name="Kazmierczak K.M."/>
            <person name="Andrzejewski T.M."/>
            <person name="Davidsen T.M."/>
            <person name="Wayne K.J."/>
            <person name="Tettelin H."/>
            <person name="Glass J.I."/>
            <person name="Rusch D."/>
            <person name="Podicherti R."/>
            <person name="Tsui H.-C.T."/>
            <person name="Winkler M.E."/>
        </authorList>
    </citation>
    <scope>NUCLEOTIDE SEQUENCE</scope>
</reference>
<sequence>MKISILVITALMVTGFLFLIFANPLEDRVENLENYLAKQEALIDSLQKNNRAQINSLNISMNQQLDLIDSLANVVDKQNSTLQTMINSLENVMNEHNANFQIIVDSLAHVNNEQDSTFQTMSNSLENVMNEQDSTLQALIGSLAMNIGQDIMALGNLITQQQYYADSLNLDMGGYIDSLFALQQSMIAELLESGINALFTDTEVFNGAMPSSWTDLDLSSVVSQKQSLVMLRYKYNFSDSTYSYVAVRTNDSNFDSGSNTSINSILLNSTDNPSSFMLLQTDSGGMIEQRETSTNNANVTASIVFYLNL</sequence>